<dbReference type="SUPFAM" id="SSF57196">
    <property type="entry name" value="EGF/Laminin"/>
    <property type="match status" value="2"/>
</dbReference>
<dbReference type="PROSITE" id="PS50027">
    <property type="entry name" value="EGF_LAM_2"/>
    <property type="match status" value="2"/>
</dbReference>
<dbReference type="PANTHER" id="PTHR10574:SF406">
    <property type="entry name" value="LAMININ SUBUNIT ALPHA 5"/>
    <property type="match status" value="1"/>
</dbReference>
<dbReference type="InterPro" id="IPR050440">
    <property type="entry name" value="Laminin/Netrin_ECM"/>
</dbReference>
<feature type="domain" description="Laminin EGF-like" evidence="4">
    <location>
        <begin position="8"/>
        <end position="56"/>
    </location>
</feature>
<dbReference type="GO" id="GO:0009887">
    <property type="term" value="P:animal organ morphogenesis"/>
    <property type="evidence" value="ECO:0007669"/>
    <property type="project" value="TreeGrafter"/>
</dbReference>
<feature type="disulfide bond" evidence="3">
    <location>
        <begin position="57"/>
        <end position="69"/>
    </location>
</feature>
<dbReference type="GO" id="GO:0048731">
    <property type="term" value="P:system development"/>
    <property type="evidence" value="ECO:0007669"/>
    <property type="project" value="UniProtKB-ARBA"/>
</dbReference>
<dbReference type="PROSITE" id="PS01248">
    <property type="entry name" value="EGF_LAM_1"/>
    <property type="match status" value="2"/>
</dbReference>
<evidence type="ECO:0000256" key="3">
    <source>
        <dbReference type="PROSITE-ProRule" id="PRU00460"/>
    </source>
</evidence>
<name>A0A182SYT4_9DIPT</name>
<feature type="disulfide bond" evidence="3">
    <location>
        <begin position="8"/>
        <end position="20"/>
    </location>
</feature>
<feature type="domain" description="Laminin EGF-like" evidence="4">
    <location>
        <begin position="57"/>
        <end position="104"/>
    </location>
</feature>
<proteinExistence type="predicted"/>
<keyword evidence="6" id="KW-1185">Reference proteome</keyword>
<reference evidence="6" key="1">
    <citation type="submission" date="2013-09" db="EMBL/GenBank/DDBJ databases">
        <title>The Genome Sequence of Anopheles maculatus species B.</title>
        <authorList>
            <consortium name="The Broad Institute Genomics Platform"/>
            <person name="Neafsey D.E."/>
            <person name="Besansky N."/>
            <person name="Howell P."/>
            <person name="Walton C."/>
            <person name="Young S.K."/>
            <person name="Zeng Q."/>
            <person name="Gargeya S."/>
            <person name="Fitzgerald M."/>
            <person name="Haas B."/>
            <person name="Abouelleil A."/>
            <person name="Allen A.W."/>
            <person name="Alvarado L."/>
            <person name="Arachchi H.M."/>
            <person name="Berlin A.M."/>
            <person name="Chapman S.B."/>
            <person name="Gainer-Dewar J."/>
            <person name="Goldberg J."/>
            <person name="Griggs A."/>
            <person name="Gujja S."/>
            <person name="Hansen M."/>
            <person name="Howarth C."/>
            <person name="Imamovic A."/>
            <person name="Ireland A."/>
            <person name="Larimer J."/>
            <person name="McCowan C."/>
            <person name="Murphy C."/>
            <person name="Pearson M."/>
            <person name="Poon T.W."/>
            <person name="Priest M."/>
            <person name="Roberts A."/>
            <person name="Saif S."/>
            <person name="Shea T."/>
            <person name="Sisk P."/>
            <person name="Sykes S."/>
            <person name="Wortman J."/>
            <person name="Nusbaum C."/>
            <person name="Birren B."/>
        </authorList>
    </citation>
    <scope>NUCLEOTIDE SEQUENCE [LARGE SCALE GENOMIC DNA]</scope>
    <source>
        <strain evidence="6">maculatus3</strain>
    </source>
</reference>
<evidence type="ECO:0000256" key="1">
    <source>
        <dbReference type="ARBA" id="ARBA00023157"/>
    </source>
</evidence>
<dbReference type="GO" id="GO:0005576">
    <property type="term" value="C:extracellular region"/>
    <property type="evidence" value="ECO:0007669"/>
    <property type="project" value="UniProtKB-SubCell"/>
</dbReference>
<evidence type="ECO:0000313" key="6">
    <source>
        <dbReference type="Proteomes" id="UP000075901"/>
    </source>
</evidence>
<feature type="disulfide bond" evidence="3">
    <location>
        <begin position="29"/>
        <end position="38"/>
    </location>
</feature>
<keyword evidence="1 3" id="KW-1015">Disulfide bond</keyword>
<accession>A0A182SYT4</accession>
<dbReference type="CDD" id="cd00055">
    <property type="entry name" value="EGF_Lam"/>
    <property type="match status" value="2"/>
</dbReference>
<dbReference type="Gene3D" id="2.10.25.10">
    <property type="entry name" value="Laminin"/>
    <property type="match status" value="2"/>
</dbReference>
<dbReference type="EnsemblMetazoa" id="AMAM016178-RA">
    <property type="protein sequence ID" value="AMAM016178-PA"/>
    <property type="gene ID" value="AMAM016178"/>
</dbReference>
<dbReference type="Pfam" id="PF00053">
    <property type="entry name" value="EGF_laminin"/>
    <property type="match status" value="2"/>
</dbReference>
<comment type="caution">
    <text evidence="3">Lacks conserved residue(s) required for the propagation of feature annotation.</text>
</comment>
<organism evidence="5 6">
    <name type="scientific">Anopheles maculatus</name>
    <dbReference type="NCBI Taxonomy" id="74869"/>
    <lineage>
        <taxon>Eukaryota</taxon>
        <taxon>Metazoa</taxon>
        <taxon>Ecdysozoa</taxon>
        <taxon>Arthropoda</taxon>
        <taxon>Hexapoda</taxon>
        <taxon>Insecta</taxon>
        <taxon>Pterygota</taxon>
        <taxon>Neoptera</taxon>
        <taxon>Endopterygota</taxon>
        <taxon>Diptera</taxon>
        <taxon>Nematocera</taxon>
        <taxon>Culicoidea</taxon>
        <taxon>Culicidae</taxon>
        <taxon>Anophelinae</taxon>
        <taxon>Anopheles</taxon>
        <taxon>Anopheles maculatus group</taxon>
    </lineage>
</organism>
<sequence>MLFIFTDCNCHPKGSLGLTCSNKTGQCKCKPNIEGRQCNLCRKGFWDLNSGNGCIPCSCDPNGSELDGCDLHTGQCFCKTGVAGTSCDRCDVGFYGFSALGCKRKFCVNT</sequence>
<dbReference type="GO" id="GO:0009888">
    <property type="term" value="P:tissue development"/>
    <property type="evidence" value="ECO:0007669"/>
    <property type="project" value="TreeGrafter"/>
</dbReference>
<reference evidence="5" key="2">
    <citation type="submission" date="2020-05" db="UniProtKB">
        <authorList>
            <consortium name="EnsemblMetazoa"/>
        </authorList>
    </citation>
    <scope>IDENTIFICATION</scope>
    <source>
        <strain evidence="5">maculatus3</strain>
    </source>
</reference>
<feature type="disulfide bond" evidence="3">
    <location>
        <begin position="78"/>
        <end position="87"/>
    </location>
</feature>
<protein>
    <recommendedName>
        <fullName evidence="4">Laminin EGF-like domain-containing protein</fullName>
    </recommendedName>
</protein>
<evidence type="ECO:0000313" key="5">
    <source>
        <dbReference type="EnsemblMetazoa" id="AMAM016178-PA"/>
    </source>
</evidence>
<dbReference type="AlphaFoldDB" id="A0A182SYT4"/>
<dbReference type="SMART" id="SM00180">
    <property type="entry name" value="EGF_Lam"/>
    <property type="match status" value="2"/>
</dbReference>
<dbReference type="PRINTS" id="PR00011">
    <property type="entry name" value="EGFLAMININ"/>
</dbReference>
<feature type="disulfide bond" evidence="3">
    <location>
        <begin position="59"/>
        <end position="76"/>
    </location>
</feature>
<dbReference type="VEuPathDB" id="VectorBase:AMAM016178"/>
<dbReference type="Proteomes" id="UP000075901">
    <property type="component" value="Unassembled WGS sequence"/>
</dbReference>
<evidence type="ECO:0000259" key="4">
    <source>
        <dbReference type="PROSITE" id="PS50027"/>
    </source>
</evidence>
<evidence type="ECO:0000256" key="2">
    <source>
        <dbReference type="ARBA" id="ARBA00023292"/>
    </source>
</evidence>
<feature type="disulfide bond" evidence="3">
    <location>
        <begin position="10"/>
        <end position="27"/>
    </location>
</feature>
<dbReference type="PANTHER" id="PTHR10574">
    <property type="entry name" value="NETRIN/LAMININ-RELATED"/>
    <property type="match status" value="1"/>
</dbReference>
<keyword evidence="2 3" id="KW-0424">Laminin EGF-like domain</keyword>
<dbReference type="InterPro" id="IPR002049">
    <property type="entry name" value="LE_dom"/>
</dbReference>